<keyword evidence="2" id="KW-1185">Reference proteome</keyword>
<gene>
    <name evidence="1" type="ORF">M0D58_02575</name>
</gene>
<proteinExistence type="predicted"/>
<organism evidence="1 2">
    <name type="scientific">Chryseobacterium nepalense</name>
    <dbReference type="NCBI Taxonomy" id="1854498"/>
    <lineage>
        <taxon>Bacteria</taxon>
        <taxon>Pseudomonadati</taxon>
        <taxon>Bacteroidota</taxon>
        <taxon>Flavobacteriia</taxon>
        <taxon>Flavobacteriales</taxon>
        <taxon>Weeksellaceae</taxon>
        <taxon>Chryseobacterium group</taxon>
        <taxon>Chryseobacterium</taxon>
    </lineage>
</organism>
<dbReference type="PROSITE" id="PS51257">
    <property type="entry name" value="PROKAR_LIPOPROTEIN"/>
    <property type="match status" value="1"/>
</dbReference>
<dbReference type="Proteomes" id="UP000830552">
    <property type="component" value="Chromosome"/>
</dbReference>
<accession>A0ABY4K6M5</accession>
<dbReference type="RefSeq" id="WP_248393454.1">
    <property type="nucleotide sequence ID" value="NZ_CP096203.1"/>
</dbReference>
<reference evidence="1" key="1">
    <citation type="submission" date="2022-04" db="EMBL/GenBank/DDBJ databases">
        <title>Evolutionary, genomic, and biogeographic characterization of Chryseobacterium nepalense represented by a plastic-degrading bacterium AC3.</title>
        <authorList>
            <person name="Yin Z."/>
            <person name="Liu X."/>
            <person name="Wang D."/>
            <person name="Xie Z."/>
        </authorList>
    </citation>
    <scope>NUCLEOTIDE SEQUENCE</scope>
    <source>
        <strain evidence="1">AC3</strain>
    </source>
</reference>
<dbReference type="EMBL" id="CP096203">
    <property type="protein sequence ID" value="UPQ76445.1"/>
    <property type="molecule type" value="Genomic_DNA"/>
</dbReference>
<evidence type="ECO:0000313" key="1">
    <source>
        <dbReference type="EMBL" id="UPQ76445.1"/>
    </source>
</evidence>
<evidence type="ECO:0008006" key="3">
    <source>
        <dbReference type="Google" id="ProtNLM"/>
    </source>
</evidence>
<protein>
    <recommendedName>
        <fullName evidence="3">Lipoprotein</fullName>
    </recommendedName>
</protein>
<name>A0ABY4K6M5_9FLAO</name>
<evidence type="ECO:0000313" key="2">
    <source>
        <dbReference type="Proteomes" id="UP000830552"/>
    </source>
</evidence>
<sequence length="213" mass="24910">MKIILMSLSFLMIISCKKEATEIIDKKRSEEQLVKKDTPLKSGNDTIKTIDDIKNEYANLNSMLRSKKLDSTRFTYNCDEREGEVTLYFENKKLAVVKDFYAEHSHFSSSTTYFVKNNQVFFIFNDETVWNFDDGGTPEKPETKDDIKEKRIYILNNKAVQCFEKNYTVRSKGNNTDPEKISNKETKCDVTELMKKYQLILKNKNTRGEIQCL</sequence>